<dbReference type="GO" id="GO:0008408">
    <property type="term" value="F:3'-5' exonuclease activity"/>
    <property type="evidence" value="ECO:0007669"/>
    <property type="project" value="InterPro"/>
</dbReference>
<evidence type="ECO:0000256" key="3">
    <source>
        <dbReference type="SAM" id="MobiDB-lite"/>
    </source>
</evidence>
<dbReference type="HOGENOM" id="CLU_016103_0_0_1"/>
<dbReference type="InterPro" id="IPR036397">
    <property type="entry name" value="RNaseH_sf"/>
</dbReference>
<proteinExistence type="predicted"/>
<protein>
    <recommendedName>
        <fullName evidence="4">3'-5' exonuclease domain-containing protein</fullName>
    </recommendedName>
</protein>
<evidence type="ECO:0000256" key="2">
    <source>
        <dbReference type="ARBA" id="ARBA00022801"/>
    </source>
</evidence>
<dbReference type="GO" id="GO:0006139">
    <property type="term" value="P:nucleobase-containing compound metabolic process"/>
    <property type="evidence" value="ECO:0007669"/>
    <property type="project" value="InterPro"/>
</dbReference>
<dbReference type="Gene3D" id="3.30.420.10">
    <property type="entry name" value="Ribonuclease H-like superfamily/Ribonuclease H"/>
    <property type="match status" value="1"/>
</dbReference>
<dbReference type="InterPro" id="IPR051132">
    <property type="entry name" value="3-5_Exonuclease_domain"/>
</dbReference>
<evidence type="ECO:0000313" key="6">
    <source>
        <dbReference type="Proteomes" id="UP000016933"/>
    </source>
</evidence>
<dbReference type="GO" id="GO:0005634">
    <property type="term" value="C:nucleus"/>
    <property type="evidence" value="ECO:0007669"/>
    <property type="project" value="TreeGrafter"/>
</dbReference>
<gene>
    <name evidence="5" type="ORF">DOTSEDRAFT_180392</name>
</gene>
<accession>M2YLJ7</accession>
<dbReference type="OMA" id="DVRSSNW"/>
<dbReference type="STRING" id="675120.M2YLJ7"/>
<feature type="compositionally biased region" description="Low complexity" evidence="3">
    <location>
        <begin position="20"/>
        <end position="29"/>
    </location>
</feature>
<reference evidence="5 6" key="2">
    <citation type="journal article" date="2012" name="PLoS Pathog.">
        <title>Diverse lifestyles and strategies of plant pathogenesis encoded in the genomes of eighteen Dothideomycetes fungi.</title>
        <authorList>
            <person name="Ohm R.A."/>
            <person name="Feau N."/>
            <person name="Henrissat B."/>
            <person name="Schoch C.L."/>
            <person name="Horwitz B.A."/>
            <person name="Barry K.W."/>
            <person name="Condon B.J."/>
            <person name="Copeland A.C."/>
            <person name="Dhillon B."/>
            <person name="Glaser F."/>
            <person name="Hesse C.N."/>
            <person name="Kosti I."/>
            <person name="LaButti K."/>
            <person name="Lindquist E.A."/>
            <person name="Lucas S."/>
            <person name="Salamov A.A."/>
            <person name="Bradshaw R.E."/>
            <person name="Ciuffetti L."/>
            <person name="Hamelin R.C."/>
            <person name="Kema G.H.J."/>
            <person name="Lawrence C."/>
            <person name="Scott J.A."/>
            <person name="Spatafora J.W."/>
            <person name="Turgeon B.G."/>
            <person name="de Wit P.J.G.M."/>
            <person name="Zhong S."/>
            <person name="Goodwin S.B."/>
            <person name="Grigoriev I.V."/>
        </authorList>
    </citation>
    <scope>NUCLEOTIDE SEQUENCE [LARGE SCALE GENOMIC DNA]</scope>
    <source>
        <strain evidence="6">NZE10 / CBS 128990</strain>
    </source>
</reference>
<evidence type="ECO:0000259" key="4">
    <source>
        <dbReference type="SMART" id="SM00474"/>
    </source>
</evidence>
<keyword evidence="1" id="KW-0540">Nuclease</keyword>
<dbReference type="InterPro" id="IPR002562">
    <property type="entry name" value="3'-5'_exonuclease_dom"/>
</dbReference>
<evidence type="ECO:0000313" key="5">
    <source>
        <dbReference type="EMBL" id="EME39735.1"/>
    </source>
</evidence>
<feature type="region of interest" description="Disordered" evidence="3">
    <location>
        <begin position="1"/>
        <end position="29"/>
    </location>
</feature>
<dbReference type="PANTHER" id="PTHR13620">
    <property type="entry name" value="3-5 EXONUCLEASE"/>
    <property type="match status" value="1"/>
</dbReference>
<dbReference type="InterPro" id="IPR012337">
    <property type="entry name" value="RNaseH-like_sf"/>
</dbReference>
<evidence type="ECO:0000256" key="1">
    <source>
        <dbReference type="ARBA" id="ARBA00022722"/>
    </source>
</evidence>
<dbReference type="GO" id="GO:0005737">
    <property type="term" value="C:cytoplasm"/>
    <property type="evidence" value="ECO:0007669"/>
    <property type="project" value="TreeGrafter"/>
</dbReference>
<sequence length="481" mass="53625">MAGSASAKVNTREDNACEYSTSPTSSADSAADALDSTAVESNDVNVKLAYDIPPQDYRAAVMASPNSSAAFWSHRLYKGADGKRPAVFYCKNFEAAERQARLFAGERILGFDLEWEPQTSTKTGNIKRNVSLIQIAAEDKIALFQIALFKGETAEELMPHTLKTILESANVVKAGVNVVGDARRVRELLKIDMKGVFELSHLYRVVKYSEQDRKNVSFRLVSLAAQVQDILMLPLKKDDNRISAWSRDLNTQQTDYAATDAYAGFRLYHKLNDVRKSMSPMPPMPGFLEQELPLTLGDGTKVYRSTWKPPGHKSAATNKDIPAEAEEDKYFDAVENQDADDLAANLRSLDIAGDDDAATAAPSNRVGTSRQPPRPDTAKLKAADAWVASWRLSLPPDWTVSARSSELRAYHLWHHQGLSLQEVAALCREPPLALMTVASYVMQALKEENLPYDPERLRDPRDILPTSVHRRYQRIFDRIPK</sequence>
<dbReference type="GO" id="GO:0003676">
    <property type="term" value="F:nucleic acid binding"/>
    <property type="evidence" value="ECO:0007669"/>
    <property type="project" value="InterPro"/>
</dbReference>
<dbReference type="SMART" id="SM00474">
    <property type="entry name" value="35EXOc"/>
    <property type="match status" value="1"/>
</dbReference>
<feature type="domain" description="3'-5' exonuclease" evidence="4">
    <location>
        <begin position="90"/>
        <end position="276"/>
    </location>
</feature>
<name>M2YLJ7_DOTSN</name>
<keyword evidence="6" id="KW-1185">Reference proteome</keyword>
<feature type="region of interest" description="Disordered" evidence="3">
    <location>
        <begin position="355"/>
        <end position="377"/>
    </location>
</feature>
<reference evidence="6" key="1">
    <citation type="journal article" date="2012" name="PLoS Genet.">
        <title>The genomes of the fungal plant pathogens Cladosporium fulvum and Dothistroma septosporum reveal adaptation to different hosts and lifestyles but also signatures of common ancestry.</title>
        <authorList>
            <person name="de Wit P.J.G.M."/>
            <person name="van der Burgt A."/>
            <person name="Oekmen B."/>
            <person name="Stergiopoulos I."/>
            <person name="Abd-Elsalam K.A."/>
            <person name="Aerts A.L."/>
            <person name="Bahkali A.H."/>
            <person name="Beenen H.G."/>
            <person name="Chettri P."/>
            <person name="Cox M.P."/>
            <person name="Datema E."/>
            <person name="de Vries R.P."/>
            <person name="Dhillon B."/>
            <person name="Ganley A.R."/>
            <person name="Griffiths S.A."/>
            <person name="Guo Y."/>
            <person name="Hamelin R.C."/>
            <person name="Henrissat B."/>
            <person name="Kabir M.S."/>
            <person name="Jashni M.K."/>
            <person name="Kema G."/>
            <person name="Klaubauf S."/>
            <person name="Lapidus A."/>
            <person name="Levasseur A."/>
            <person name="Lindquist E."/>
            <person name="Mehrabi R."/>
            <person name="Ohm R.A."/>
            <person name="Owen T.J."/>
            <person name="Salamov A."/>
            <person name="Schwelm A."/>
            <person name="Schijlen E."/>
            <person name="Sun H."/>
            <person name="van den Burg H.A."/>
            <person name="van Ham R.C.H.J."/>
            <person name="Zhang S."/>
            <person name="Goodwin S.B."/>
            <person name="Grigoriev I.V."/>
            <person name="Collemare J."/>
            <person name="Bradshaw R.E."/>
        </authorList>
    </citation>
    <scope>NUCLEOTIDE SEQUENCE [LARGE SCALE GENOMIC DNA]</scope>
    <source>
        <strain evidence="6">NZE10 / CBS 128990</strain>
    </source>
</reference>
<dbReference type="SUPFAM" id="SSF53098">
    <property type="entry name" value="Ribonuclease H-like"/>
    <property type="match status" value="1"/>
</dbReference>
<dbReference type="Proteomes" id="UP000016933">
    <property type="component" value="Unassembled WGS sequence"/>
</dbReference>
<dbReference type="CDD" id="cd06141">
    <property type="entry name" value="WRN_exo"/>
    <property type="match status" value="1"/>
</dbReference>
<dbReference type="AlphaFoldDB" id="M2YLJ7"/>
<dbReference type="eggNOG" id="KOG4373">
    <property type="taxonomic scope" value="Eukaryota"/>
</dbReference>
<dbReference type="OrthoDB" id="1920326at2759"/>
<dbReference type="Pfam" id="PF01612">
    <property type="entry name" value="DNA_pol_A_exo1"/>
    <property type="match status" value="1"/>
</dbReference>
<organism evidence="5 6">
    <name type="scientific">Dothistroma septosporum (strain NZE10 / CBS 128990)</name>
    <name type="common">Red band needle blight fungus</name>
    <name type="synonym">Mycosphaerella pini</name>
    <dbReference type="NCBI Taxonomy" id="675120"/>
    <lineage>
        <taxon>Eukaryota</taxon>
        <taxon>Fungi</taxon>
        <taxon>Dikarya</taxon>
        <taxon>Ascomycota</taxon>
        <taxon>Pezizomycotina</taxon>
        <taxon>Dothideomycetes</taxon>
        <taxon>Dothideomycetidae</taxon>
        <taxon>Mycosphaerellales</taxon>
        <taxon>Mycosphaerellaceae</taxon>
        <taxon>Dothistroma</taxon>
    </lineage>
</organism>
<dbReference type="PANTHER" id="PTHR13620:SF104">
    <property type="entry name" value="EXONUCLEASE 3'-5' DOMAIN-CONTAINING PROTEIN 2"/>
    <property type="match status" value="1"/>
</dbReference>
<keyword evidence="2" id="KW-0378">Hydrolase</keyword>
<dbReference type="EMBL" id="KB446545">
    <property type="protein sequence ID" value="EME39735.1"/>
    <property type="molecule type" value="Genomic_DNA"/>
</dbReference>